<accession>A0AAJ7CA10</accession>
<dbReference type="Pfam" id="PF00929">
    <property type="entry name" value="RNase_T"/>
    <property type="match status" value="1"/>
</dbReference>
<dbReference type="PANTHER" id="PTHR23044">
    <property type="entry name" value="3'-5' EXONUCLEASE ERI1-RELATED"/>
    <property type="match status" value="1"/>
</dbReference>
<dbReference type="CDD" id="cd06133">
    <property type="entry name" value="ERI-1_3'hExo_like"/>
    <property type="match status" value="1"/>
</dbReference>
<dbReference type="SMART" id="SM00479">
    <property type="entry name" value="EXOIII"/>
    <property type="match status" value="1"/>
</dbReference>
<evidence type="ECO:0000256" key="2">
    <source>
        <dbReference type="ARBA" id="ARBA00022801"/>
    </source>
</evidence>
<dbReference type="AlphaFoldDB" id="A0AAJ7CA10"/>
<reference evidence="6" key="1">
    <citation type="submission" date="2025-08" db="UniProtKB">
        <authorList>
            <consortium name="RefSeq"/>
        </authorList>
    </citation>
    <scope>IDENTIFICATION</scope>
</reference>
<sequence length="219" mass="25606">MARIAPKGYVRSIKNLLKEPTQPFKNLLVLDLECTCDKDKEIVPQEIIELPCVAIRIKDWKVQDVFHEYIKPRFHPTLTPFCTELTGIMQETVDDQKHFPETFFMFCKWLTEGGFFEEGNESAFVTSGDWDLKVMLPKQCELEGITVPEYFTSWIDLKRIFATATQYYPRSLRQMLVKLQLPMHGRLHSGIDDVTNMIKVMEKLSKSYKPRYNITSTLK</sequence>
<dbReference type="Proteomes" id="UP000694920">
    <property type="component" value="Unplaced"/>
</dbReference>
<feature type="domain" description="Exonuclease" evidence="4">
    <location>
        <begin position="26"/>
        <end position="210"/>
    </location>
</feature>
<dbReference type="GO" id="GO:0000175">
    <property type="term" value="F:3'-5'-RNA exonuclease activity"/>
    <property type="evidence" value="ECO:0007669"/>
    <property type="project" value="InterPro"/>
</dbReference>
<dbReference type="GO" id="GO:0003676">
    <property type="term" value="F:nucleic acid binding"/>
    <property type="evidence" value="ECO:0007669"/>
    <property type="project" value="InterPro"/>
</dbReference>
<evidence type="ECO:0000313" key="5">
    <source>
        <dbReference type="Proteomes" id="UP000694920"/>
    </source>
</evidence>
<dbReference type="InterPro" id="IPR036397">
    <property type="entry name" value="RNaseH_sf"/>
</dbReference>
<keyword evidence="3" id="KW-0269">Exonuclease</keyword>
<dbReference type="InterPro" id="IPR013520">
    <property type="entry name" value="Ribonucl_H"/>
</dbReference>
<keyword evidence="5" id="KW-1185">Reference proteome</keyword>
<evidence type="ECO:0000256" key="1">
    <source>
        <dbReference type="ARBA" id="ARBA00022722"/>
    </source>
</evidence>
<dbReference type="PANTHER" id="PTHR23044:SF61">
    <property type="entry name" value="3'-5' EXORIBONUCLEASE 1-RELATED"/>
    <property type="match status" value="1"/>
</dbReference>
<dbReference type="InterPro" id="IPR012337">
    <property type="entry name" value="RNaseH-like_sf"/>
</dbReference>
<proteinExistence type="predicted"/>
<name>A0AAJ7CA10_CEPCN</name>
<evidence type="ECO:0000259" key="4">
    <source>
        <dbReference type="SMART" id="SM00479"/>
    </source>
</evidence>
<gene>
    <name evidence="6" type="primary">LOC107272606</name>
</gene>
<dbReference type="InterPro" id="IPR047201">
    <property type="entry name" value="ERI-1_3'hExo-like"/>
</dbReference>
<dbReference type="GeneID" id="107272606"/>
<protein>
    <submittedName>
        <fullName evidence="6">ERI1 exoribonuclease 3</fullName>
    </submittedName>
</protein>
<keyword evidence="2" id="KW-0378">Hydrolase</keyword>
<dbReference type="SUPFAM" id="SSF53098">
    <property type="entry name" value="Ribonuclease H-like"/>
    <property type="match status" value="1"/>
</dbReference>
<dbReference type="Gene3D" id="3.30.420.10">
    <property type="entry name" value="Ribonuclease H-like superfamily/Ribonuclease H"/>
    <property type="match status" value="1"/>
</dbReference>
<organism evidence="5 6">
    <name type="scientific">Cephus cinctus</name>
    <name type="common">Wheat stem sawfly</name>
    <dbReference type="NCBI Taxonomy" id="211228"/>
    <lineage>
        <taxon>Eukaryota</taxon>
        <taxon>Metazoa</taxon>
        <taxon>Ecdysozoa</taxon>
        <taxon>Arthropoda</taxon>
        <taxon>Hexapoda</taxon>
        <taxon>Insecta</taxon>
        <taxon>Pterygota</taxon>
        <taxon>Neoptera</taxon>
        <taxon>Endopterygota</taxon>
        <taxon>Hymenoptera</taxon>
        <taxon>Cephoidea</taxon>
        <taxon>Cephidae</taxon>
        <taxon>Cephus</taxon>
    </lineage>
</organism>
<evidence type="ECO:0000256" key="3">
    <source>
        <dbReference type="ARBA" id="ARBA00022839"/>
    </source>
</evidence>
<keyword evidence="1" id="KW-0540">Nuclease</keyword>
<dbReference type="InterPro" id="IPR051274">
    <property type="entry name" value="3-5_Exoribonuclease"/>
</dbReference>
<dbReference type="RefSeq" id="XP_015605400.1">
    <property type="nucleotide sequence ID" value="XM_015749914.2"/>
</dbReference>
<dbReference type="KEGG" id="ccin:107272606"/>
<evidence type="ECO:0000313" key="6">
    <source>
        <dbReference type="RefSeq" id="XP_015605400.1"/>
    </source>
</evidence>